<keyword evidence="1" id="KW-0285">Flavoprotein</keyword>
<keyword evidence="7" id="KW-1185">Reference proteome</keyword>
<dbReference type="EMBL" id="JAKOOW010000025">
    <property type="protein sequence ID" value="MCG6504234.1"/>
    <property type="molecule type" value="Genomic_DNA"/>
</dbReference>
<name>A0ABS9NN75_9NEIS</name>
<comment type="caution">
    <text evidence="6">The sequence shown here is derived from an EMBL/GenBank/DDBJ whole genome shotgun (WGS) entry which is preliminary data.</text>
</comment>
<proteinExistence type="predicted"/>
<dbReference type="SUPFAM" id="SSF51679">
    <property type="entry name" value="Bacterial luciferase-like"/>
    <property type="match status" value="1"/>
</dbReference>
<dbReference type="InterPro" id="IPR036661">
    <property type="entry name" value="Luciferase-like_sf"/>
</dbReference>
<dbReference type="InterPro" id="IPR051260">
    <property type="entry name" value="Diverse_substr_monoxygenases"/>
</dbReference>
<dbReference type="InterPro" id="IPR011251">
    <property type="entry name" value="Luciferase-like_dom"/>
</dbReference>
<keyword evidence="3 6" id="KW-0560">Oxidoreductase</keyword>
<sequence>MEKTVPQHLQNHRGFARAFRPGRLTLGIISPFMGYADSPFPDMSDFTALVKQADNSGLGALWVRDVPFYDPNFGDAGQMYDITATLGYLAALTEHITIGSAGYVSPLREPILTAKEAASVDQMSGGRFVLGLAGGDRPSEYPAFAKEFDNRAERFQENWQTIRRLTEQSFPCFDTAHGGRFYGNLDLTPKPTQSRLPMMTVGRARQDLRWIANESDGWLWYSADLPHLKKLLAELDALNESGIWRPFGTCNFVELLEDADAPLQVFNGIYLRGGHKAIADFYAQQQEIGVSHIVANLKPTRRPPLETMQDFLENIVSQFDAGK</sequence>
<organism evidence="6 7">
    <name type="scientific">Kingella pumchi</name>
    <dbReference type="NCBI Taxonomy" id="2779506"/>
    <lineage>
        <taxon>Bacteria</taxon>
        <taxon>Pseudomonadati</taxon>
        <taxon>Pseudomonadota</taxon>
        <taxon>Betaproteobacteria</taxon>
        <taxon>Neisseriales</taxon>
        <taxon>Neisseriaceae</taxon>
        <taxon>Kingella</taxon>
    </lineage>
</organism>
<dbReference type="RefSeq" id="WP_238747530.1">
    <property type="nucleotide sequence ID" value="NZ_JAKOOW010000025.1"/>
</dbReference>
<dbReference type="PANTHER" id="PTHR30011:SF16">
    <property type="entry name" value="C2H2 FINGER DOMAIN TRANSCRIPTION FACTOR (EUROFUNG)-RELATED"/>
    <property type="match status" value="1"/>
</dbReference>
<feature type="domain" description="Luciferase-like" evidence="5">
    <location>
        <begin position="41"/>
        <end position="237"/>
    </location>
</feature>
<dbReference type="Pfam" id="PF00296">
    <property type="entry name" value="Bac_luciferase"/>
    <property type="match status" value="1"/>
</dbReference>
<evidence type="ECO:0000259" key="5">
    <source>
        <dbReference type="Pfam" id="PF00296"/>
    </source>
</evidence>
<dbReference type="PANTHER" id="PTHR30011">
    <property type="entry name" value="ALKANESULFONATE MONOOXYGENASE-RELATED"/>
    <property type="match status" value="1"/>
</dbReference>
<evidence type="ECO:0000256" key="1">
    <source>
        <dbReference type="ARBA" id="ARBA00022630"/>
    </source>
</evidence>
<reference evidence="6 7" key="1">
    <citation type="submission" date="2022-02" db="EMBL/GenBank/DDBJ databases">
        <title>Genome sequence data of Kingella unionensis sp. nov. strain CICC 24913 (CCUG 75125).</title>
        <authorList>
            <person name="Xiao M."/>
        </authorList>
    </citation>
    <scope>NUCLEOTIDE SEQUENCE [LARGE SCALE GENOMIC DNA]</scope>
    <source>
        <strain evidence="6 7">CICC 24913</strain>
    </source>
</reference>
<dbReference type="Gene3D" id="3.20.20.30">
    <property type="entry name" value="Luciferase-like domain"/>
    <property type="match status" value="1"/>
</dbReference>
<keyword evidence="4" id="KW-0503">Monooxygenase</keyword>
<evidence type="ECO:0000256" key="4">
    <source>
        <dbReference type="ARBA" id="ARBA00023033"/>
    </source>
</evidence>
<evidence type="ECO:0000313" key="7">
    <source>
        <dbReference type="Proteomes" id="UP001298424"/>
    </source>
</evidence>
<dbReference type="InterPro" id="IPR020020">
    <property type="entry name" value="Luciferase-type_oxidoreductase"/>
</dbReference>
<dbReference type="EC" id="1.-.-.-" evidence="6"/>
<protein>
    <submittedName>
        <fullName evidence="6">TIGR03571 family LLM class oxidoreductase</fullName>
        <ecNumber evidence="6">1.-.-.-</ecNumber>
    </submittedName>
</protein>
<evidence type="ECO:0000313" key="6">
    <source>
        <dbReference type="EMBL" id="MCG6504234.1"/>
    </source>
</evidence>
<accession>A0ABS9NN75</accession>
<gene>
    <name evidence="6" type="ORF">MB824_06975</name>
</gene>
<evidence type="ECO:0000256" key="2">
    <source>
        <dbReference type="ARBA" id="ARBA00022643"/>
    </source>
</evidence>
<keyword evidence="2" id="KW-0288">FMN</keyword>
<evidence type="ECO:0000256" key="3">
    <source>
        <dbReference type="ARBA" id="ARBA00023002"/>
    </source>
</evidence>
<dbReference type="GO" id="GO:0016491">
    <property type="term" value="F:oxidoreductase activity"/>
    <property type="evidence" value="ECO:0007669"/>
    <property type="project" value="UniProtKB-KW"/>
</dbReference>
<dbReference type="Proteomes" id="UP001298424">
    <property type="component" value="Unassembled WGS sequence"/>
</dbReference>
<dbReference type="NCBIfam" id="TIGR03571">
    <property type="entry name" value="lucif_BA3436"/>
    <property type="match status" value="1"/>
</dbReference>